<dbReference type="InterPro" id="IPR015942">
    <property type="entry name" value="Asp/Glu/hydantoin_racemase"/>
</dbReference>
<dbReference type="EMBL" id="JACXVP010000003">
    <property type="protein sequence ID" value="KAG5618598.1"/>
    <property type="molecule type" value="Genomic_DNA"/>
</dbReference>
<keyword evidence="3" id="KW-0413">Isomerase</keyword>
<dbReference type="Pfam" id="PF01177">
    <property type="entry name" value="Asp_Glu_race"/>
    <property type="match status" value="1"/>
</dbReference>
<dbReference type="InterPro" id="IPR001920">
    <property type="entry name" value="Asp/Glu_race"/>
</dbReference>
<feature type="region of interest" description="Disordered" evidence="4">
    <location>
        <begin position="53"/>
        <end position="93"/>
    </location>
</feature>
<protein>
    <submittedName>
        <fullName evidence="5">Uncharacterized protein</fullName>
    </submittedName>
</protein>
<comment type="caution">
    <text evidence="5">The sequence shown here is derived from an EMBL/GenBank/DDBJ whole genome shotgun (WGS) entry which is preliminary data.</text>
</comment>
<evidence type="ECO:0000313" key="5">
    <source>
        <dbReference type="EMBL" id="KAG5618598.1"/>
    </source>
</evidence>
<evidence type="ECO:0000256" key="1">
    <source>
        <dbReference type="ARBA" id="ARBA00006010"/>
    </source>
</evidence>
<evidence type="ECO:0000256" key="2">
    <source>
        <dbReference type="ARBA" id="ARBA00022729"/>
    </source>
</evidence>
<evidence type="ECO:0000256" key="3">
    <source>
        <dbReference type="ARBA" id="ARBA00023235"/>
    </source>
</evidence>
<dbReference type="GO" id="GO:0047661">
    <property type="term" value="F:amino-acid racemase activity"/>
    <property type="evidence" value="ECO:0007669"/>
    <property type="project" value="InterPro"/>
</dbReference>
<reference evidence="5 6" key="1">
    <citation type="submission" date="2020-09" db="EMBL/GenBank/DDBJ databases">
        <title>De no assembly of potato wild relative species, Solanum commersonii.</title>
        <authorList>
            <person name="Cho K."/>
        </authorList>
    </citation>
    <scope>NUCLEOTIDE SEQUENCE [LARGE SCALE GENOMIC DNA]</scope>
    <source>
        <strain evidence="5">LZ3.2</strain>
        <tissue evidence="5">Leaf</tissue>
    </source>
</reference>
<proteinExistence type="inferred from homology"/>
<dbReference type="OrthoDB" id="187836at2759"/>
<dbReference type="Gene3D" id="3.40.50.1860">
    <property type="match status" value="2"/>
</dbReference>
<organism evidence="5 6">
    <name type="scientific">Solanum commersonii</name>
    <name type="common">Commerson's wild potato</name>
    <name type="synonym">Commerson's nightshade</name>
    <dbReference type="NCBI Taxonomy" id="4109"/>
    <lineage>
        <taxon>Eukaryota</taxon>
        <taxon>Viridiplantae</taxon>
        <taxon>Streptophyta</taxon>
        <taxon>Embryophyta</taxon>
        <taxon>Tracheophyta</taxon>
        <taxon>Spermatophyta</taxon>
        <taxon>Magnoliopsida</taxon>
        <taxon>eudicotyledons</taxon>
        <taxon>Gunneridae</taxon>
        <taxon>Pentapetalae</taxon>
        <taxon>asterids</taxon>
        <taxon>lamiids</taxon>
        <taxon>Solanales</taxon>
        <taxon>Solanaceae</taxon>
        <taxon>Solanoideae</taxon>
        <taxon>Solaneae</taxon>
        <taxon>Solanum</taxon>
    </lineage>
</organism>
<sequence length="540" mass="60147">MEAENILRIIRKFALAEDKAREVQEFCFRMMISFSSLNYSTCTLARMNSHHSHNRTRKSSAFATPPSSIISQTEESRNLANSMENSPLDAASKRPDSSVLLTHKNAIGIIGGLSIGTTLNFVSKLVTWSSKDGGNDIPFVLCSDPVLNKELSFHERGSSSYLTGKNKNLLKDHAPVVENLRHKRIFLEKSGARCIVMPCYITHSWHDEVALGSSVPVLHMGECVAKELKEANLRPLEAGSTLRIGVLASDATLSAGFYQEKLQNEGFEVVLPDKATMEHTVIPSLEALNRKDIEGAQNLFRIALQVLLVRAVNTIIIASDDMRDLLPPDDPLLKKCVDPMDALARSTVKFLQSLIVRLISFLLLLQVEIVGGFQENITNGSSKSSSLWLKRVVKNPRAIGCGNRPWICDEGDFPPRIKKRCCRNRCIDVISDVNNCGFCGIKCPFTWQCCRGICINTNMSPFHCGSCVHRCQPPSLCFNGMCGYAQPMPPWPFPPRPPYPFPPKPPLPPYPFPPKPPFPWPPHPYPPRMPRPPCSPPPWL</sequence>
<evidence type="ECO:0000256" key="4">
    <source>
        <dbReference type="SAM" id="MobiDB-lite"/>
    </source>
</evidence>
<gene>
    <name evidence="5" type="ORF">H5410_018422</name>
</gene>
<accession>A0A9J6A1W7</accession>
<keyword evidence="6" id="KW-1185">Reference proteome</keyword>
<evidence type="ECO:0000313" key="6">
    <source>
        <dbReference type="Proteomes" id="UP000824120"/>
    </source>
</evidence>
<dbReference type="Proteomes" id="UP000824120">
    <property type="component" value="Chromosome 3"/>
</dbReference>
<dbReference type="PANTHER" id="PTHR21198">
    <property type="entry name" value="GLUTAMATE RACEMASE"/>
    <property type="match status" value="1"/>
</dbReference>
<dbReference type="AlphaFoldDB" id="A0A9J6A1W7"/>
<dbReference type="PANTHER" id="PTHR21198:SF7">
    <property type="entry name" value="ASPARTATE-GLUTAMATE RACEMASE FAMILY"/>
    <property type="match status" value="1"/>
</dbReference>
<name>A0A9J6A1W7_SOLCO</name>
<keyword evidence="2" id="KW-0732">Signal</keyword>
<feature type="compositionally biased region" description="Polar residues" evidence="4">
    <location>
        <begin position="59"/>
        <end position="85"/>
    </location>
</feature>
<comment type="similarity">
    <text evidence="1">Belongs to the STIG1 family.</text>
</comment>
<dbReference type="Pfam" id="PF04885">
    <property type="entry name" value="Stig1"/>
    <property type="match status" value="1"/>
</dbReference>
<dbReference type="SUPFAM" id="SSF53681">
    <property type="entry name" value="Aspartate/glutamate racemase"/>
    <property type="match status" value="2"/>
</dbReference>
<dbReference type="InterPro" id="IPR006969">
    <property type="entry name" value="Stig-like"/>
</dbReference>